<dbReference type="OrthoDB" id="5123488at2"/>
<keyword evidence="3" id="KW-1185">Reference proteome</keyword>
<sequence length="194" mass="20230">MGYFLAPSTSAALSHLAVVDAAPGSAPLERLRAIRSLLLELDADPATLAGVRDALRDGVGWDELADAAGLKPAAAKWRWSGTDAEIAARQVAGRKRAARPSAVPTDLPGLSVSEAAAQLGVTPQAIYLKLSRGKLSGRTVELADGRSYKRVFLDVDADARMPGGTAARLDRAEPVEDNNPTDPTDPTASSPDAH</sequence>
<dbReference type="AlphaFoldDB" id="A0A4R8XX26"/>
<feature type="region of interest" description="Disordered" evidence="1">
    <location>
        <begin position="162"/>
        <end position="194"/>
    </location>
</feature>
<proteinExistence type="predicted"/>
<gene>
    <name evidence="2" type="ORF">E3T23_01610</name>
</gene>
<reference evidence="2 3" key="1">
    <citation type="submission" date="2019-03" db="EMBL/GenBank/DDBJ databases">
        <title>Genomics of glacier-inhabiting Cryobacterium strains.</title>
        <authorList>
            <person name="Liu Q."/>
            <person name="Xin Y.-H."/>
        </authorList>
    </citation>
    <scope>NUCLEOTIDE SEQUENCE [LARGE SCALE GENOMIC DNA]</scope>
    <source>
        <strain evidence="2 3">TMT2-48-2</strain>
    </source>
</reference>
<dbReference type="RefSeq" id="WP_134368660.1">
    <property type="nucleotide sequence ID" value="NZ_SOGN01000008.1"/>
</dbReference>
<accession>A0A4R8XX26</accession>
<protein>
    <submittedName>
        <fullName evidence="2">Uncharacterized protein</fullName>
    </submittedName>
</protein>
<dbReference type="Proteomes" id="UP000298433">
    <property type="component" value="Unassembled WGS sequence"/>
</dbReference>
<name>A0A4R8XX26_9MICO</name>
<evidence type="ECO:0000313" key="2">
    <source>
        <dbReference type="EMBL" id="TFC83974.1"/>
    </source>
</evidence>
<evidence type="ECO:0000313" key="3">
    <source>
        <dbReference type="Proteomes" id="UP000298433"/>
    </source>
</evidence>
<evidence type="ECO:0000256" key="1">
    <source>
        <dbReference type="SAM" id="MobiDB-lite"/>
    </source>
</evidence>
<feature type="compositionally biased region" description="Low complexity" evidence="1">
    <location>
        <begin position="177"/>
        <end position="194"/>
    </location>
</feature>
<organism evidence="2 3">
    <name type="scientific">Cryobacterium cheniae</name>
    <dbReference type="NCBI Taxonomy" id="1259262"/>
    <lineage>
        <taxon>Bacteria</taxon>
        <taxon>Bacillati</taxon>
        <taxon>Actinomycetota</taxon>
        <taxon>Actinomycetes</taxon>
        <taxon>Micrococcales</taxon>
        <taxon>Microbacteriaceae</taxon>
        <taxon>Cryobacterium</taxon>
    </lineage>
</organism>
<comment type="caution">
    <text evidence="2">The sequence shown here is derived from an EMBL/GenBank/DDBJ whole genome shotgun (WGS) entry which is preliminary data.</text>
</comment>
<dbReference type="EMBL" id="SOGN01000008">
    <property type="protein sequence ID" value="TFC83974.1"/>
    <property type="molecule type" value="Genomic_DNA"/>
</dbReference>